<proteinExistence type="predicted"/>
<sequence length="146" mass="16011">MSALLEFLVLLFAAWLPVNPMNHRARDRRLLEAQKVKCAIRAMDGRVLNIGTEWSFGVGEIADRQLKFSPTTGIVGNRTVPVLSVKPIDGDPRFGTTPAWADSAHFAVSTGAGDLALAFPKYLTSEVFALLFPEPQRTPDNTPPQH</sequence>
<dbReference type="RefSeq" id="WP_100388075.1">
    <property type="nucleotide sequence ID" value="NZ_BMZU01000001.1"/>
</dbReference>
<name>A0A2M9D6P2_9MICO</name>
<comment type="caution">
    <text evidence="1">The sequence shown here is derived from an EMBL/GenBank/DDBJ whole genome shotgun (WGS) entry which is preliminary data.</text>
</comment>
<keyword evidence="2" id="KW-1185">Reference proteome</keyword>
<evidence type="ECO:0000313" key="2">
    <source>
        <dbReference type="Proteomes" id="UP000231742"/>
    </source>
</evidence>
<dbReference type="AlphaFoldDB" id="A0A2M9D6P2"/>
<dbReference type="EMBL" id="PGFH01000001">
    <property type="protein sequence ID" value="PJJ81387.1"/>
    <property type="molecule type" value="Genomic_DNA"/>
</dbReference>
<evidence type="ECO:0000313" key="1">
    <source>
        <dbReference type="EMBL" id="PJJ81387.1"/>
    </source>
</evidence>
<dbReference type="OrthoDB" id="10006336at2"/>
<protein>
    <submittedName>
        <fullName evidence="1">Uncharacterized protein</fullName>
    </submittedName>
</protein>
<dbReference type="Proteomes" id="UP000231742">
    <property type="component" value="Unassembled WGS sequence"/>
</dbReference>
<organism evidence="1 2">
    <name type="scientific">Salinibacterium amurskyense</name>
    <dbReference type="NCBI Taxonomy" id="205941"/>
    <lineage>
        <taxon>Bacteria</taxon>
        <taxon>Bacillati</taxon>
        <taxon>Actinomycetota</taxon>
        <taxon>Actinomycetes</taxon>
        <taxon>Micrococcales</taxon>
        <taxon>Microbacteriaceae</taxon>
        <taxon>Salinibacterium</taxon>
    </lineage>
</organism>
<accession>A0A2M9D6P2</accession>
<gene>
    <name evidence="1" type="ORF">CLV85_0560</name>
</gene>
<reference evidence="1 2" key="1">
    <citation type="submission" date="2017-11" db="EMBL/GenBank/DDBJ databases">
        <title>Genomic Encyclopedia of Archaeal and Bacterial Type Strains, Phase II (KMG-II): From Individual Species to Whole Genera.</title>
        <authorList>
            <person name="Goeker M."/>
        </authorList>
    </citation>
    <scope>NUCLEOTIDE SEQUENCE [LARGE SCALE GENOMIC DNA]</scope>
    <source>
        <strain evidence="1 2">DSM 16400</strain>
    </source>
</reference>